<evidence type="ECO:0000313" key="2">
    <source>
        <dbReference type="Proteomes" id="UP000831113"/>
    </source>
</evidence>
<name>A0ABY4CUJ4_9BACT</name>
<accession>A0ABY4CUJ4</accession>
<proteinExistence type="predicted"/>
<dbReference type="EMBL" id="CP094669">
    <property type="protein sequence ID" value="UOG73422.1"/>
    <property type="molecule type" value="Genomic_DNA"/>
</dbReference>
<reference evidence="1 2" key="1">
    <citation type="submission" date="2022-03" db="EMBL/GenBank/DDBJ databases">
        <title>Hymenobactersp. isolated from the air.</title>
        <authorList>
            <person name="Won M."/>
            <person name="Kwon S.-W."/>
        </authorList>
    </citation>
    <scope>NUCLEOTIDE SEQUENCE [LARGE SCALE GENOMIC DNA]</scope>
    <source>
        <strain evidence="1 2">KACC 21982</strain>
    </source>
</reference>
<evidence type="ECO:0000313" key="1">
    <source>
        <dbReference type="EMBL" id="UOG73422.1"/>
    </source>
</evidence>
<protein>
    <submittedName>
        <fullName evidence="1">Uncharacterized protein</fullName>
    </submittedName>
</protein>
<sequence>MRQLGVLSGEAITRFLQGLRVHEGRIVVSSVEHAHWFSQQYAYLTEHYFAGAQSQSANLFLRGLIQLYYKTGQLTLDDFHQDDAHLLHRLHILSGQSVAAQYAAWVQLQSLGSPIATKPRRVDPEILIGKQVSRLSEL</sequence>
<dbReference type="RefSeq" id="WP_243795846.1">
    <property type="nucleotide sequence ID" value="NZ_CP094669.1"/>
</dbReference>
<organism evidence="1 2">
    <name type="scientific">Hymenobacter tibetensis</name>
    <dbReference type="NCBI Taxonomy" id="497967"/>
    <lineage>
        <taxon>Bacteria</taxon>
        <taxon>Pseudomonadati</taxon>
        <taxon>Bacteroidota</taxon>
        <taxon>Cytophagia</taxon>
        <taxon>Cytophagales</taxon>
        <taxon>Hymenobacteraceae</taxon>
        <taxon>Hymenobacter</taxon>
    </lineage>
</organism>
<dbReference type="Proteomes" id="UP000831113">
    <property type="component" value="Chromosome"/>
</dbReference>
<keyword evidence="2" id="KW-1185">Reference proteome</keyword>
<gene>
    <name evidence="1" type="ORF">MTX78_14955</name>
</gene>